<dbReference type="Gene3D" id="3.30.70.2450">
    <property type="match status" value="1"/>
</dbReference>
<dbReference type="PANTHER" id="PTHR43476:SF3">
    <property type="entry name" value="FAD-BINDING MONOOXYGENASE"/>
    <property type="match status" value="1"/>
</dbReference>
<sequence>MNAVDVAIIGLGPTGLTLAHFLGKRGLSVKVFERDKEFYGRARAVYTDDECMRAWQWAGIADELAPDMIQDQVAQWVRPDGRVLSQMVLTDRPHGWPVMNFLYQPWLETKMESLIRERYPNVSLHRGVEVLGFEQDADGVTLRHRPVDGADEQTTRATYLVACDGGRSKTREEGLGIKMTGGSFPERWLVIDLEVEDADTTLRHLPYFSFVCDPERPIVNCPQPGAHHRFEFMLNEDDDKEEWESDEKVRSLLSRFIDPNKAKVLRKLVYTFNALNAEQWRKGRVILAGDAAHMTPQFMGQGMSSGIRDAANIAWKLDMILRGQAGDALLDSYMSERRPHAQSMIDVSIMMMKVVSVRSRLLAALRNSAMVAAGKLPWVKGELRRGAFKPGPDFRKGRFWGLPRDRRNGAEGRLIPQPQVRSFLGKITRADDVLGEGFSLIGIGTDPWAELSDAAKLRWQGIGVQSAALWTYTKRPQGVRTFGALSPETIEIEDTTNELSVFCRKHGVGQGDVLIVRPDRVVAAVARPQTMEAVSQQLFNKLGSPEHTVERKAA</sequence>
<evidence type="ECO:0000313" key="3">
    <source>
        <dbReference type="EMBL" id="MFC3612819.1"/>
    </source>
</evidence>
<dbReference type="NCBIfam" id="NF004829">
    <property type="entry name" value="PRK06183.1-3"/>
    <property type="match status" value="1"/>
</dbReference>
<evidence type="ECO:0000313" key="4">
    <source>
        <dbReference type="Proteomes" id="UP001595629"/>
    </source>
</evidence>
<dbReference type="InterPro" id="IPR050631">
    <property type="entry name" value="PheA/TfdB_FAD_monoxygenase"/>
</dbReference>
<evidence type="ECO:0000256" key="1">
    <source>
        <dbReference type="ARBA" id="ARBA00023002"/>
    </source>
</evidence>
<dbReference type="InterPro" id="IPR002938">
    <property type="entry name" value="FAD-bd"/>
</dbReference>
<proteinExistence type="predicted"/>
<dbReference type="PANTHER" id="PTHR43476">
    <property type="entry name" value="3-(3-HYDROXY-PHENYL)PROPIONATE/3-HYDROXYCINNAMIC ACID HYDROXYLASE"/>
    <property type="match status" value="1"/>
</dbReference>
<accession>A0ABV7TDP1</accession>
<dbReference type="InterPro" id="IPR036188">
    <property type="entry name" value="FAD/NAD-bd_sf"/>
</dbReference>
<name>A0ABV7TDP1_9RHOB</name>
<comment type="caution">
    <text evidence="3">The sequence shown here is derived from an EMBL/GenBank/DDBJ whole genome shotgun (WGS) entry which is preliminary data.</text>
</comment>
<dbReference type="RefSeq" id="WP_386734009.1">
    <property type="nucleotide sequence ID" value="NZ_JBHRXI010000002.1"/>
</dbReference>
<protein>
    <submittedName>
        <fullName evidence="3">Bifunctional 3-(3-hydroxy-phenyl)propionate/3-hydroxycinnamic acid hydroxylase</fullName>
    </submittedName>
</protein>
<dbReference type="Proteomes" id="UP001595629">
    <property type="component" value="Unassembled WGS sequence"/>
</dbReference>
<gene>
    <name evidence="3" type="ORF">ACFORG_03515</name>
</gene>
<dbReference type="Pfam" id="PF01494">
    <property type="entry name" value="FAD_binding_3"/>
    <property type="match status" value="1"/>
</dbReference>
<dbReference type="EMBL" id="JBHRXI010000002">
    <property type="protein sequence ID" value="MFC3612819.1"/>
    <property type="molecule type" value="Genomic_DNA"/>
</dbReference>
<dbReference type="Gene3D" id="3.50.50.60">
    <property type="entry name" value="FAD/NAD(P)-binding domain"/>
    <property type="match status" value="1"/>
</dbReference>
<feature type="domain" description="FAD-binding" evidence="2">
    <location>
        <begin position="4"/>
        <end position="347"/>
    </location>
</feature>
<reference evidence="4" key="1">
    <citation type="journal article" date="2019" name="Int. J. Syst. Evol. Microbiol.">
        <title>The Global Catalogue of Microorganisms (GCM) 10K type strain sequencing project: providing services to taxonomists for standard genome sequencing and annotation.</title>
        <authorList>
            <consortium name="The Broad Institute Genomics Platform"/>
            <consortium name="The Broad Institute Genome Sequencing Center for Infectious Disease"/>
            <person name="Wu L."/>
            <person name="Ma J."/>
        </authorList>
    </citation>
    <scope>NUCLEOTIDE SEQUENCE [LARGE SCALE GENOMIC DNA]</scope>
    <source>
        <strain evidence="4">KCTC 42911</strain>
    </source>
</reference>
<dbReference type="PRINTS" id="PR00420">
    <property type="entry name" value="RNGMNOXGNASE"/>
</dbReference>
<keyword evidence="1" id="KW-0560">Oxidoreductase</keyword>
<evidence type="ECO:0000259" key="2">
    <source>
        <dbReference type="Pfam" id="PF01494"/>
    </source>
</evidence>
<dbReference type="SUPFAM" id="SSF51905">
    <property type="entry name" value="FAD/NAD(P)-binding domain"/>
    <property type="match status" value="1"/>
</dbReference>
<keyword evidence="4" id="KW-1185">Reference proteome</keyword>
<organism evidence="3 4">
    <name type="scientific">Lutimaribacter marinistellae</name>
    <dbReference type="NCBI Taxonomy" id="1820329"/>
    <lineage>
        <taxon>Bacteria</taxon>
        <taxon>Pseudomonadati</taxon>
        <taxon>Pseudomonadota</taxon>
        <taxon>Alphaproteobacteria</taxon>
        <taxon>Rhodobacterales</taxon>
        <taxon>Roseobacteraceae</taxon>
        <taxon>Lutimaribacter</taxon>
    </lineage>
</organism>